<name>A0ABQ5JAE1_9ASTR</name>
<dbReference type="PANTHER" id="PTHR35046:SF23">
    <property type="entry name" value="NUCLEOTIDYLTRANSFERASE, RIBONUCLEASE H"/>
    <property type="match status" value="1"/>
</dbReference>
<sequence length="327" mass="37803">MSGNEDHHRQGRRFAAGGNGHDGRDPRDVEIERLRQRVRELEINPFDRYERQYEDTPTDSAVEEYENEGGEFEKKIHQRHPRQPTPLQRHRRPFPAPPQADPIRSLGIRTEIPEFEGRLCPDDFLDWLRTVDRIFDLRDTPDPIKVKLVAIRLKKSASLWWDHVQNQRYREGKHRVESWDKMKRLMKKKFLPVTHKQDSLALKVEKQLSAKQKTTTRFGSSSRAPQSATGPVRVGPIKADPPALTGVSPTPTTSSLRCFKCQGIGHLKRDCPNKQVLTLIDEADPLYDTEDEVETEVVYPDRGELLVTLRLLNTAVLDQDDDTTWLH</sequence>
<dbReference type="InterPro" id="IPR036875">
    <property type="entry name" value="Znf_CCHC_sf"/>
</dbReference>
<dbReference type="EMBL" id="BQNB010021696">
    <property type="protein sequence ID" value="GJU09096.1"/>
    <property type="molecule type" value="Genomic_DNA"/>
</dbReference>
<feature type="compositionally biased region" description="Basic and acidic residues" evidence="2">
    <location>
        <begin position="21"/>
        <end position="31"/>
    </location>
</feature>
<dbReference type="GO" id="GO:0003964">
    <property type="term" value="F:RNA-directed DNA polymerase activity"/>
    <property type="evidence" value="ECO:0007669"/>
    <property type="project" value="UniProtKB-KW"/>
</dbReference>
<feature type="region of interest" description="Disordered" evidence="2">
    <location>
        <begin position="1"/>
        <end position="31"/>
    </location>
</feature>
<evidence type="ECO:0000313" key="4">
    <source>
        <dbReference type="EMBL" id="GJU09096.1"/>
    </source>
</evidence>
<feature type="compositionally biased region" description="Acidic residues" evidence="2">
    <location>
        <begin position="61"/>
        <end position="70"/>
    </location>
</feature>
<dbReference type="Proteomes" id="UP001151760">
    <property type="component" value="Unassembled WGS sequence"/>
</dbReference>
<dbReference type="SUPFAM" id="SSF57756">
    <property type="entry name" value="Retrovirus zinc finger-like domains"/>
    <property type="match status" value="1"/>
</dbReference>
<keyword evidence="5" id="KW-1185">Reference proteome</keyword>
<keyword evidence="1" id="KW-0863">Zinc-finger</keyword>
<accession>A0ABQ5JAE1</accession>
<gene>
    <name evidence="4" type="ORF">Tco_1125526</name>
</gene>
<reference evidence="4" key="2">
    <citation type="submission" date="2022-01" db="EMBL/GenBank/DDBJ databases">
        <authorList>
            <person name="Yamashiro T."/>
            <person name="Shiraishi A."/>
            <person name="Satake H."/>
            <person name="Nakayama K."/>
        </authorList>
    </citation>
    <scope>NUCLEOTIDE SEQUENCE</scope>
</reference>
<reference evidence="4" key="1">
    <citation type="journal article" date="2022" name="Int. J. Mol. Sci.">
        <title>Draft Genome of Tanacetum Coccineum: Genomic Comparison of Closely Related Tanacetum-Family Plants.</title>
        <authorList>
            <person name="Yamashiro T."/>
            <person name="Shiraishi A."/>
            <person name="Nakayama K."/>
            <person name="Satake H."/>
        </authorList>
    </citation>
    <scope>NUCLEOTIDE SEQUENCE</scope>
</reference>
<proteinExistence type="predicted"/>
<keyword evidence="1" id="KW-0479">Metal-binding</keyword>
<keyword evidence="1" id="KW-0862">Zinc</keyword>
<feature type="compositionally biased region" description="Basic residues" evidence="2">
    <location>
        <begin position="76"/>
        <end position="93"/>
    </location>
</feature>
<dbReference type="Pfam" id="PF00098">
    <property type="entry name" value="zf-CCHC"/>
    <property type="match status" value="1"/>
</dbReference>
<keyword evidence="4" id="KW-0548">Nucleotidyltransferase</keyword>
<feature type="domain" description="CCHC-type" evidence="3">
    <location>
        <begin position="257"/>
        <end position="273"/>
    </location>
</feature>
<dbReference type="SMART" id="SM00343">
    <property type="entry name" value="ZnF_C2HC"/>
    <property type="match status" value="1"/>
</dbReference>
<dbReference type="InterPro" id="IPR001878">
    <property type="entry name" value="Znf_CCHC"/>
</dbReference>
<evidence type="ECO:0000259" key="3">
    <source>
        <dbReference type="PROSITE" id="PS50158"/>
    </source>
</evidence>
<protein>
    <submittedName>
        <fullName evidence="4">Reverse transcriptase domain-containing protein</fullName>
    </submittedName>
</protein>
<keyword evidence="4" id="KW-0695">RNA-directed DNA polymerase</keyword>
<feature type="region of interest" description="Disordered" evidence="2">
    <location>
        <begin position="48"/>
        <end position="103"/>
    </location>
</feature>
<keyword evidence="4" id="KW-0808">Transferase</keyword>
<dbReference type="PROSITE" id="PS50158">
    <property type="entry name" value="ZF_CCHC"/>
    <property type="match status" value="1"/>
</dbReference>
<organism evidence="4 5">
    <name type="scientific">Tanacetum coccineum</name>
    <dbReference type="NCBI Taxonomy" id="301880"/>
    <lineage>
        <taxon>Eukaryota</taxon>
        <taxon>Viridiplantae</taxon>
        <taxon>Streptophyta</taxon>
        <taxon>Embryophyta</taxon>
        <taxon>Tracheophyta</taxon>
        <taxon>Spermatophyta</taxon>
        <taxon>Magnoliopsida</taxon>
        <taxon>eudicotyledons</taxon>
        <taxon>Gunneridae</taxon>
        <taxon>Pentapetalae</taxon>
        <taxon>asterids</taxon>
        <taxon>campanulids</taxon>
        <taxon>Asterales</taxon>
        <taxon>Asteraceae</taxon>
        <taxon>Asteroideae</taxon>
        <taxon>Anthemideae</taxon>
        <taxon>Anthemidinae</taxon>
        <taxon>Tanacetum</taxon>
    </lineage>
</organism>
<evidence type="ECO:0000256" key="1">
    <source>
        <dbReference type="PROSITE-ProRule" id="PRU00047"/>
    </source>
</evidence>
<evidence type="ECO:0000256" key="2">
    <source>
        <dbReference type="SAM" id="MobiDB-lite"/>
    </source>
</evidence>
<dbReference type="PANTHER" id="PTHR35046">
    <property type="entry name" value="ZINC KNUCKLE (CCHC-TYPE) FAMILY PROTEIN"/>
    <property type="match status" value="1"/>
</dbReference>
<evidence type="ECO:0000313" key="5">
    <source>
        <dbReference type="Proteomes" id="UP001151760"/>
    </source>
</evidence>
<dbReference type="Gene3D" id="4.10.60.10">
    <property type="entry name" value="Zinc finger, CCHC-type"/>
    <property type="match status" value="1"/>
</dbReference>
<comment type="caution">
    <text evidence="4">The sequence shown here is derived from an EMBL/GenBank/DDBJ whole genome shotgun (WGS) entry which is preliminary data.</text>
</comment>
<feature type="compositionally biased region" description="Polar residues" evidence="2">
    <location>
        <begin position="212"/>
        <end position="229"/>
    </location>
</feature>
<feature type="region of interest" description="Disordered" evidence="2">
    <location>
        <begin position="212"/>
        <end position="249"/>
    </location>
</feature>